<dbReference type="OrthoDB" id="581743at2"/>
<dbReference type="RefSeq" id="WP_094091021.1">
    <property type="nucleotide sequence ID" value="NZ_CP016397.1"/>
</dbReference>
<dbReference type="Proteomes" id="UP000201728">
    <property type="component" value="Chromosome"/>
</dbReference>
<evidence type="ECO:0000313" key="1">
    <source>
        <dbReference type="EMBL" id="ASQ46025.1"/>
    </source>
</evidence>
<gene>
    <name evidence="1" type="ORF">clem_07360</name>
</gene>
<dbReference type="SUPFAM" id="SSF48613">
    <property type="entry name" value="Heme oxygenase-like"/>
    <property type="match status" value="1"/>
</dbReference>
<dbReference type="SMART" id="SM01236">
    <property type="entry name" value="Haem_oxygenase_2"/>
    <property type="match status" value="1"/>
</dbReference>
<proteinExistence type="predicted"/>
<dbReference type="KEGG" id="lcd:clem_07360"/>
<protein>
    <recommendedName>
        <fullName evidence="3">PqqC-like protein</fullName>
    </recommendedName>
</protein>
<reference evidence="2" key="1">
    <citation type="submission" date="2016-07" db="EMBL/GenBank/DDBJ databases">
        <authorList>
            <person name="Florea S."/>
            <person name="Webb J.S."/>
            <person name="Jaromczyk J."/>
            <person name="Schardl C.L."/>
        </authorList>
    </citation>
    <scope>NUCLEOTIDE SEQUENCE [LARGE SCALE GENOMIC DNA]</scope>
    <source>
        <strain evidence="2">CDC-D5610</strain>
    </source>
</reference>
<dbReference type="AlphaFoldDB" id="A0A222P2M9"/>
<dbReference type="Pfam" id="PF14518">
    <property type="entry name" value="Haem_oxygenas_2"/>
    <property type="match status" value="1"/>
</dbReference>
<dbReference type="InterPro" id="IPR016084">
    <property type="entry name" value="Haem_Oase-like_multi-hlx"/>
</dbReference>
<evidence type="ECO:0008006" key="3">
    <source>
        <dbReference type="Google" id="ProtNLM"/>
    </source>
</evidence>
<evidence type="ECO:0000313" key="2">
    <source>
        <dbReference type="Proteomes" id="UP000201728"/>
    </source>
</evidence>
<name>A0A222P2M9_9GAMM</name>
<organism evidence="1 2">
    <name type="scientific">Legionella clemsonensis</name>
    <dbReference type="NCBI Taxonomy" id="1867846"/>
    <lineage>
        <taxon>Bacteria</taxon>
        <taxon>Pseudomonadati</taxon>
        <taxon>Pseudomonadota</taxon>
        <taxon>Gammaproteobacteria</taxon>
        <taxon>Legionellales</taxon>
        <taxon>Legionellaceae</taxon>
        <taxon>Legionella</taxon>
    </lineage>
</organism>
<sequence>MAIPATFTQFLSDIDRNYRQQMQQNSLFDKTQTSCLTSKQKRFFAGLFYHLRGHFINFMWYVANFANDDYTKTIILENIQEELGLKNRVSHEKLYEIFAKECDLDIHDEIVNETHYLPFAKAFNTGHLHWLSTHDANERLAAFAAYERLDNIDYFYLTEFAKSLHLPKVATAFFNVHMHVEHFEPVVEKLTPIWLTSEEKVRDAFHFIYSHQRQMWEELSATILDISS</sequence>
<accession>A0A222P2M9</accession>
<dbReference type="EMBL" id="CP016397">
    <property type="protein sequence ID" value="ASQ46025.1"/>
    <property type="molecule type" value="Genomic_DNA"/>
</dbReference>
<keyword evidence="2" id="KW-1185">Reference proteome</keyword>
<dbReference type="Gene3D" id="1.20.910.10">
    <property type="entry name" value="Heme oxygenase-like"/>
    <property type="match status" value="1"/>
</dbReference>